<dbReference type="InterPro" id="IPR002545">
    <property type="entry name" value="CheW-lke_dom"/>
</dbReference>
<proteinExistence type="predicted"/>
<dbReference type="AlphaFoldDB" id="A0A1S6IRM5"/>
<dbReference type="EMBL" id="CP019728">
    <property type="protein sequence ID" value="AQS54179.1"/>
    <property type="molecule type" value="Genomic_DNA"/>
</dbReference>
<dbReference type="KEGG" id="jda:BW727_101855"/>
<dbReference type="GO" id="GO:0005829">
    <property type="term" value="C:cytosol"/>
    <property type="evidence" value="ECO:0007669"/>
    <property type="project" value="TreeGrafter"/>
</dbReference>
<dbReference type="Pfam" id="PF01584">
    <property type="entry name" value="CheW"/>
    <property type="match status" value="1"/>
</dbReference>
<dbReference type="Gene3D" id="2.40.50.180">
    <property type="entry name" value="CheA-289, Domain 4"/>
    <property type="match status" value="1"/>
</dbReference>
<evidence type="ECO:0000313" key="2">
    <source>
        <dbReference type="EMBL" id="AQS54179.1"/>
    </source>
</evidence>
<accession>A0A1S6IRM5</accession>
<evidence type="ECO:0000313" key="3">
    <source>
        <dbReference type="Proteomes" id="UP000188993"/>
    </source>
</evidence>
<dbReference type="SMART" id="SM00260">
    <property type="entry name" value="CheW"/>
    <property type="match status" value="1"/>
</dbReference>
<dbReference type="GO" id="GO:0006935">
    <property type="term" value="P:chemotaxis"/>
    <property type="evidence" value="ECO:0007669"/>
    <property type="project" value="InterPro"/>
</dbReference>
<evidence type="ECO:0000259" key="1">
    <source>
        <dbReference type="PROSITE" id="PS50851"/>
    </source>
</evidence>
<dbReference type="PANTHER" id="PTHR22617">
    <property type="entry name" value="CHEMOTAXIS SENSOR HISTIDINE KINASE-RELATED"/>
    <property type="match status" value="1"/>
</dbReference>
<dbReference type="SUPFAM" id="SSF50341">
    <property type="entry name" value="CheW-like"/>
    <property type="match status" value="1"/>
</dbReference>
<dbReference type="Proteomes" id="UP000188993">
    <property type="component" value="Chromosome"/>
</dbReference>
<organism evidence="2 3">
    <name type="scientific">Jeotgalibaca dankookensis</name>
    <dbReference type="NCBI Taxonomy" id="708126"/>
    <lineage>
        <taxon>Bacteria</taxon>
        <taxon>Bacillati</taxon>
        <taxon>Bacillota</taxon>
        <taxon>Bacilli</taxon>
        <taxon>Lactobacillales</taxon>
        <taxon>Carnobacteriaceae</taxon>
        <taxon>Jeotgalibaca</taxon>
    </lineage>
</organism>
<gene>
    <name evidence="2" type="primary">cheW_2</name>
    <name evidence="2" type="ORF">BW727_101855</name>
</gene>
<protein>
    <submittedName>
        <fullName evidence="2">Chemotaxis protein CheW</fullName>
    </submittedName>
</protein>
<reference evidence="2 3" key="1">
    <citation type="journal article" date="2014" name="Int. J. Syst. Evol. Microbiol.">
        <title>Jeotgalibaca dankookensis gen. nov., sp. nov., a member of the family Carnobacteriaceae, isolated from seujeot (Korean traditional food).</title>
        <authorList>
            <person name="Lee D.G."/>
            <person name="Trujillo M.E."/>
            <person name="Kang H."/>
            <person name="Ahn T.Y."/>
        </authorList>
    </citation>
    <scope>NUCLEOTIDE SEQUENCE [LARGE SCALE GENOMIC DNA]</scope>
    <source>
        <strain evidence="2 3">EX-07</strain>
    </source>
</reference>
<dbReference type="InterPro" id="IPR039315">
    <property type="entry name" value="CheW"/>
</dbReference>
<dbReference type="PANTHER" id="PTHR22617:SF23">
    <property type="entry name" value="CHEMOTAXIS PROTEIN CHEW"/>
    <property type="match status" value="1"/>
</dbReference>
<dbReference type="PROSITE" id="PS50851">
    <property type="entry name" value="CHEW"/>
    <property type="match status" value="1"/>
</dbReference>
<name>A0A1S6IRM5_9LACT</name>
<dbReference type="OrthoDB" id="9794382at2"/>
<keyword evidence="3" id="KW-1185">Reference proteome</keyword>
<sequence length="150" mass="17071">MQLVIFSLQDKCYGIPSEVVEEITGAVEWTKVPQTPDWIMGLINLRGNVISLIHLENFLNFDRKDIRQENICYNNTVIIKNGKEKTAFAVDKVQEVIDIDESLIQLAGESNSFIQGIYSQKDTAISLISLSMLFQRMRDPLESSFIATRN</sequence>
<dbReference type="GO" id="GO:0007165">
    <property type="term" value="P:signal transduction"/>
    <property type="evidence" value="ECO:0007669"/>
    <property type="project" value="InterPro"/>
</dbReference>
<dbReference type="RefSeq" id="WP_062467813.1">
    <property type="nucleotide sequence ID" value="NZ_BBYN01000003.1"/>
</dbReference>
<dbReference type="Gene3D" id="2.30.30.40">
    <property type="entry name" value="SH3 Domains"/>
    <property type="match status" value="1"/>
</dbReference>
<dbReference type="STRING" id="708126.BW727_101855"/>
<feature type="domain" description="CheW-like" evidence="1">
    <location>
        <begin position="1"/>
        <end position="139"/>
    </location>
</feature>
<dbReference type="InterPro" id="IPR036061">
    <property type="entry name" value="CheW-like_dom_sf"/>
</dbReference>